<sequence>MTFPRGIAMVSLSTLFVVLSARFMMAALATLFDNASSVAIAFHPNLARIDIDMLSEDCCWRYGKGRNDHCYC</sequence>
<reference evidence="1 2" key="1">
    <citation type="journal article" date="2016" name="Genome Announc.">
        <title>Complete Genome Sequence of Methylobacterium populi P-1M, Isolated from Pink-Pigmented Household Biofilm.</title>
        <authorList>
            <person name="Morohoshi T."/>
            <person name="Ikeda T."/>
        </authorList>
    </citation>
    <scope>NUCLEOTIDE SEQUENCE [LARGE SCALE GENOMIC DNA]</scope>
    <source>
        <strain evidence="1 2">P-1M</strain>
    </source>
</reference>
<organism evidence="1 2">
    <name type="scientific">Methylorubrum populi</name>
    <dbReference type="NCBI Taxonomy" id="223967"/>
    <lineage>
        <taxon>Bacteria</taxon>
        <taxon>Pseudomonadati</taxon>
        <taxon>Pseudomonadota</taxon>
        <taxon>Alphaproteobacteria</taxon>
        <taxon>Hyphomicrobiales</taxon>
        <taxon>Methylobacteriaceae</taxon>
        <taxon>Methylorubrum</taxon>
    </lineage>
</organism>
<proteinExistence type="predicted"/>
<evidence type="ECO:0000313" key="2">
    <source>
        <dbReference type="Proteomes" id="UP000218288"/>
    </source>
</evidence>
<protein>
    <submittedName>
        <fullName evidence="1">Uncharacterized protein</fullName>
    </submittedName>
</protein>
<gene>
    <name evidence="1" type="ORF">MPPM_4097</name>
</gene>
<accession>A0A169RCE8</accession>
<name>A0A169RCE8_9HYPH</name>
<dbReference type="AlphaFoldDB" id="A0A169RCE8"/>
<dbReference type="Proteomes" id="UP000218288">
    <property type="component" value="Chromosome"/>
</dbReference>
<evidence type="ECO:0000313" key="1">
    <source>
        <dbReference type="EMBL" id="BAU92702.1"/>
    </source>
</evidence>
<dbReference type="EMBL" id="AP014809">
    <property type="protein sequence ID" value="BAU92702.1"/>
    <property type="molecule type" value="Genomic_DNA"/>
</dbReference>